<feature type="transmembrane region" description="Helical" evidence="1">
    <location>
        <begin position="33"/>
        <end position="51"/>
    </location>
</feature>
<evidence type="ECO:0000313" key="3">
    <source>
        <dbReference type="Proteomes" id="UP001595796"/>
    </source>
</evidence>
<feature type="transmembrane region" description="Helical" evidence="1">
    <location>
        <begin position="168"/>
        <end position="193"/>
    </location>
</feature>
<dbReference type="EMBL" id="JBHSJF010000006">
    <property type="protein sequence ID" value="MFC5069287.1"/>
    <property type="molecule type" value="Genomic_DNA"/>
</dbReference>
<dbReference type="Proteomes" id="UP001595796">
    <property type="component" value="Unassembled WGS sequence"/>
</dbReference>
<dbReference type="PANTHER" id="PTHR41795:SF1">
    <property type="entry name" value="EXOPOLYSACCHARIDE SYNTHESIS PROTEIN"/>
    <property type="match status" value="1"/>
</dbReference>
<feature type="transmembrane region" description="Helical" evidence="1">
    <location>
        <begin position="124"/>
        <end position="148"/>
    </location>
</feature>
<accession>A0ABV9Z563</accession>
<keyword evidence="3" id="KW-1185">Reference proteome</keyword>
<keyword evidence="1" id="KW-0812">Transmembrane</keyword>
<reference evidence="3" key="1">
    <citation type="journal article" date="2019" name="Int. J. Syst. Evol. Microbiol.">
        <title>The Global Catalogue of Microorganisms (GCM) 10K type strain sequencing project: providing services to taxonomists for standard genome sequencing and annotation.</title>
        <authorList>
            <consortium name="The Broad Institute Genomics Platform"/>
            <consortium name="The Broad Institute Genome Sequencing Center for Infectious Disease"/>
            <person name="Wu L."/>
            <person name="Ma J."/>
        </authorList>
    </citation>
    <scope>NUCLEOTIDE SEQUENCE [LARGE SCALE GENOMIC DNA]</scope>
    <source>
        <strain evidence="3">CGMCC 1.16444</strain>
    </source>
</reference>
<evidence type="ECO:0000313" key="2">
    <source>
        <dbReference type="EMBL" id="MFC5069287.1"/>
    </source>
</evidence>
<organism evidence="2 3">
    <name type="scientific">Flaviflagellibacter deserti</name>
    <dbReference type="NCBI Taxonomy" id="2267266"/>
    <lineage>
        <taxon>Bacteria</taxon>
        <taxon>Pseudomonadati</taxon>
        <taxon>Pseudomonadota</taxon>
        <taxon>Alphaproteobacteria</taxon>
        <taxon>Hyphomicrobiales</taxon>
        <taxon>Flaviflagellibacter</taxon>
    </lineage>
</organism>
<dbReference type="Pfam" id="PF06055">
    <property type="entry name" value="ExoD"/>
    <property type="match status" value="1"/>
</dbReference>
<gene>
    <name evidence="2" type="ORF">ACFPFW_14820</name>
</gene>
<dbReference type="PIRSF" id="PIRSF033239">
    <property type="entry name" value="ExoD"/>
    <property type="match status" value="1"/>
</dbReference>
<dbReference type="RefSeq" id="WP_114958260.1">
    <property type="nucleotide sequence ID" value="NZ_JBHSJF010000006.1"/>
</dbReference>
<protein>
    <submittedName>
        <fullName evidence="2">Exopolysaccharide biosynthesis protein</fullName>
    </submittedName>
</protein>
<evidence type="ECO:0000256" key="1">
    <source>
        <dbReference type="SAM" id="Phobius"/>
    </source>
</evidence>
<dbReference type="PANTHER" id="PTHR41795">
    <property type="entry name" value="EXOPOLYSACCHARIDE SYNTHESIS PROTEIN"/>
    <property type="match status" value="1"/>
</dbReference>
<keyword evidence="1" id="KW-0472">Membrane</keyword>
<feature type="transmembrane region" description="Helical" evidence="1">
    <location>
        <begin position="57"/>
        <end position="79"/>
    </location>
</feature>
<name>A0ABV9Z563_9HYPH</name>
<comment type="caution">
    <text evidence="2">The sequence shown here is derived from an EMBL/GenBank/DDBJ whole genome shotgun (WGS) entry which is preliminary data.</text>
</comment>
<dbReference type="InterPro" id="IPR010331">
    <property type="entry name" value="ExoD"/>
</dbReference>
<sequence length="201" mass="21658">MDHRAPRTSEIIAALPDSFVGDSLTIGELIVALRNRVFGVGILIFAIPNIFPMPPGVPAAMGAVLMLLGGQLALGWNSIWLPKKLQSRSIPRETLKRIADRSVPWIQKFEKISKPRLDAFTTPIAVRWVGAAVFVLGFVLLMPFPFLGNIPPGAAACVFGLGLVERDGLIVVFGYLASLVALGITALATWVLYAGASFLFF</sequence>
<proteinExistence type="predicted"/>
<keyword evidence="1" id="KW-1133">Transmembrane helix</keyword>